<reference evidence="3" key="2">
    <citation type="submission" date="2024-04" db="EMBL/GenBank/DDBJ databases">
        <authorList>
            <person name="Chen Y."/>
            <person name="Shah S."/>
            <person name="Dougan E. K."/>
            <person name="Thang M."/>
            <person name="Chan C."/>
        </authorList>
    </citation>
    <scope>NUCLEOTIDE SEQUENCE [LARGE SCALE GENOMIC DNA]</scope>
</reference>
<dbReference type="PANTHER" id="PTHR21727:SF0">
    <property type="entry name" value="MRNA (2'-O-METHYLADENOSINE-N(6)-)-METHYLTRANSFERASE"/>
    <property type="match status" value="1"/>
</dbReference>
<sequence length="714" mass="79269">MRRATRWAEKISRSDVAGEAWAAKFHAFMQQDASFWDITFCLLCRYDALCGPGHKEGGGFHAAIPSVAFDALEKMDDVNDVNDVPVRVECFASPQLCHAEKWHFCSAFSDVDIFFGSLGPFLDEEMDIGRFGGIYEVNPPFVRGVVLQLAQKLLRALELAESEDRTLGIFLVLPGLARHKSHKLISDISDISGATEKLEAELDALDRLLRCRFRRALDASSRRAYTNGLAFKTERSWPLFAVPTTLALLSSQPSEHEVADFERLCASWGHSDQDITDDTMKDVKRECEEVADAMASYMLSMLSGQRRPIRAAQLQATTCDLEETQLTTDQSTAKAASPNPKIHADDFAVGDNCDDDSDDGVTPDRQRWYAIQRILLIDNNPEEVAELSFSVAGVLLDLDVLRPYGAKRHITISRAVAEHLTGGILPGNARVLQSGRLAPNNSACYKLTLPFDENARQGAGRWLACGKSFFNFVLKQWQPATGLVSYLPRRHLLYCAFAPAEDALFVKLGYRALGDNKPESVVRYVEQKTRKLRLTNVLGAGLFLMPLPDSHGCFDAPEKAAEESLKSAIGSSPHLRANPSGSNGEFVAFSGLLEYYFVKAKGKTTALQALGNTLRDFTGNRNLKPFRSVMTPGQVRAGRTKLVEWSDWYTFQPNTKASPPRLPLPRASALLSCQKLGAFSRRVSRRVSRGVRKLSKPRPGAIYKKRRKAWSCPL</sequence>
<gene>
    <name evidence="2" type="ORF">C1SCF055_LOCUS10797</name>
</gene>
<feature type="domain" description="PCIF1 WW" evidence="1">
    <location>
        <begin position="28"/>
        <end position="178"/>
    </location>
</feature>
<organism evidence="2">
    <name type="scientific">Cladocopium goreaui</name>
    <dbReference type="NCBI Taxonomy" id="2562237"/>
    <lineage>
        <taxon>Eukaryota</taxon>
        <taxon>Sar</taxon>
        <taxon>Alveolata</taxon>
        <taxon>Dinophyceae</taxon>
        <taxon>Suessiales</taxon>
        <taxon>Symbiodiniaceae</taxon>
        <taxon>Cladocopium</taxon>
    </lineage>
</organism>
<protein>
    <submittedName>
        <fullName evidence="4">JmjC domain-containing protein 8</fullName>
    </submittedName>
</protein>
<keyword evidence="5" id="KW-1185">Reference proteome</keyword>
<dbReference type="EMBL" id="CAMXCT030000779">
    <property type="protein sequence ID" value="CAL4770476.1"/>
    <property type="molecule type" value="Genomic_DNA"/>
</dbReference>
<dbReference type="InterPro" id="IPR022035">
    <property type="entry name" value="PCIF1_WW"/>
</dbReference>
<evidence type="ECO:0000259" key="1">
    <source>
        <dbReference type="Pfam" id="PF12237"/>
    </source>
</evidence>
<dbReference type="GO" id="GO:0099122">
    <property type="term" value="F:RNA polymerase II C-terminal domain binding"/>
    <property type="evidence" value="ECO:0007669"/>
    <property type="project" value="InterPro"/>
</dbReference>
<evidence type="ECO:0000313" key="5">
    <source>
        <dbReference type="Proteomes" id="UP001152797"/>
    </source>
</evidence>
<proteinExistence type="predicted"/>
<evidence type="ECO:0000313" key="4">
    <source>
        <dbReference type="EMBL" id="CAL4770476.1"/>
    </source>
</evidence>
<dbReference type="PANTHER" id="PTHR21727">
    <property type="entry name" value="PHOSPHORYLATED CTD INTERACTING FACTOR 1"/>
    <property type="match status" value="1"/>
</dbReference>
<comment type="caution">
    <text evidence="2">The sequence shown here is derived from an EMBL/GenBank/DDBJ whole genome shotgun (WGS) entry which is preliminary data.</text>
</comment>
<name>A0A9P1FMV4_9DINO</name>
<dbReference type="EMBL" id="CAMXCT010000779">
    <property type="protein sequence ID" value="CAI3983164.1"/>
    <property type="molecule type" value="Genomic_DNA"/>
</dbReference>
<dbReference type="InterPro" id="IPR039881">
    <property type="entry name" value="PCIF1-like"/>
</dbReference>
<dbReference type="EMBL" id="CAMXCT020000779">
    <property type="protein sequence ID" value="CAL1136539.1"/>
    <property type="molecule type" value="Genomic_DNA"/>
</dbReference>
<dbReference type="AlphaFoldDB" id="A0A9P1FMV4"/>
<dbReference type="Pfam" id="PF12237">
    <property type="entry name" value="PCIF1_WW"/>
    <property type="match status" value="1"/>
</dbReference>
<dbReference type="Proteomes" id="UP001152797">
    <property type="component" value="Unassembled WGS sequence"/>
</dbReference>
<dbReference type="GO" id="GO:0016422">
    <property type="term" value="F:mRNA (2'-O-methyladenosine-N6-)-methyltransferase activity"/>
    <property type="evidence" value="ECO:0007669"/>
    <property type="project" value="InterPro"/>
</dbReference>
<accession>A0A9P1FMV4</accession>
<dbReference type="OrthoDB" id="193787at2759"/>
<evidence type="ECO:0000313" key="2">
    <source>
        <dbReference type="EMBL" id="CAI3983164.1"/>
    </source>
</evidence>
<reference evidence="2" key="1">
    <citation type="submission" date="2022-10" db="EMBL/GenBank/DDBJ databases">
        <authorList>
            <person name="Chen Y."/>
            <person name="Dougan E. K."/>
            <person name="Chan C."/>
            <person name="Rhodes N."/>
            <person name="Thang M."/>
        </authorList>
    </citation>
    <scope>NUCLEOTIDE SEQUENCE</scope>
</reference>
<evidence type="ECO:0000313" key="3">
    <source>
        <dbReference type="EMBL" id="CAL1136539.1"/>
    </source>
</evidence>